<evidence type="ECO:0000313" key="11">
    <source>
        <dbReference type="EMBL" id="APH39736.1"/>
    </source>
</evidence>
<keyword evidence="14" id="KW-1185">Reference proteome</keyword>
<feature type="transmembrane region" description="Helical" evidence="10">
    <location>
        <begin position="323"/>
        <end position="343"/>
    </location>
</feature>
<evidence type="ECO:0000256" key="1">
    <source>
        <dbReference type="ARBA" id="ARBA00004651"/>
    </source>
</evidence>
<keyword evidence="4" id="KW-0813">Transport</keyword>
<dbReference type="InterPro" id="IPR048279">
    <property type="entry name" value="MdtK-like"/>
</dbReference>
<feature type="transmembrane region" description="Helical" evidence="10">
    <location>
        <begin position="21"/>
        <end position="43"/>
    </location>
</feature>
<reference evidence="13 15" key="2">
    <citation type="submission" date="2016-10" db="EMBL/GenBank/DDBJ databases">
        <authorList>
            <person name="de Groot N.N."/>
        </authorList>
    </citation>
    <scope>NUCLEOTIDE SEQUENCE [LARGE SCALE GENOMIC DNA]</scope>
    <source>
        <strain evidence="13 15">Z-7982</strain>
    </source>
</reference>
<dbReference type="GO" id="GO:0005886">
    <property type="term" value="C:plasma membrane"/>
    <property type="evidence" value="ECO:0007669"/>
    <property type="project" value="UniProtKB-SubCell"/>
</dbReference>
<feature type="transmembrane region" description="Helical" evidence="10">
    <location>
        <begin position="363"/>
        <end position="383"/>
    </location>
</feature>
<proteinExistence type="inferred from homology"/>
<feature type="transmembrane region" description="Helical" evidence="10">
    <location>
        <begin position="55"/>
        <end position="78"/>
    </location>
</feature>
<dbReference type="AlphaFoldDB" id="A0A1L3Q4C9"/>
<dbReference type="InterPro" id="IPR002528">
    <property type="entry name" value="MATE_fam"/>
</dbReference>
<feature type="transmembrane region" description="Helical" evidence="10">
    <location>
        <begin position="170"/>
        <end position="191"/>
    </location>
</feature>
<dbReference type="Proteomes" id="UP000198669">
    <property type="component" value="Unassembled WGS sequence"/>
</dbReference>
<dbReference type="InterPro" id="IPR051327">
    <property type="entry name" value="MATE_MepA_subfamily"/>
</dbReference>
<dbReference type="CDD" id="cd13143">
    <property type="entry name" value="MATE_MepA_like"/>
    <property type="match status" value="1"/>
</dbReference>
<dbReference type="InterPro" id="IPR045070">
    <property type="entry name" value="MATE_MepA-like"/>
</dbReference>
<keyword evidence="7 10" id="KW-1133">Transmembrane helix</keyword>
<dbReference type="RefSeq" id="WP_072562151.1">
    <property type="nucleotide sequence ID" value="NZ_CP017921.1"/>
</dbReference>
<accession>A0A1L3Q4C9</accession>
<dbReference type="EMBL" id="FNMU01000002">
    <property type="protein sequence ID" value="SDW38149.1"/>
    <property type="molecule type" value="Genomic_DNA"/>
</dbReference>
<evidence type="ECO:0000256" key="4">
    <source>
        <dbReference type="ARBA" id="ARBA00022448"/>
    </source>
</evidence>
<evidence type="ECO:0000256" key="5">
    <source>
        <dbReference type="ARBA" id="ARBA00022475"/>
    </source>
</evidence>
<dbReference type="KEGG" id="mhaz:BHR79_09770"/>
<reference evidence="11 14" key="1">
    <citation type="submission" date="2016-10" db="EMBL/GenBank/DDBJ databases">
        <title>Methanohalophilus halophilus.</title>
        <authorList>
            <person name="L'haridon S."/>
        </authorList>
    </citation>
    <scope>NUCLEOTIDE SEQUENCE [LARGE SCALE GENOMIC DNA]</scope>
    <source>
        <strain evidence="11 14">Z-7982</strain>
    </source>
</reference>
<evidence type="ECO:0000256" key="8">
    <source>
        <dbReference type="ARBA" id="ARBA00023136"/>
    </source>
</evidence>
<dbReference type="GO" id="GO:0015297">
    <property type="term" value="F:antiporter activity"/>
    <property type="evidence" value="ECO:0007669"/>
    <property type="project" value="InterPro"/>
</dbReference>
<keyword evidence="5" id="KW-1003">Cell membrane</keyword>
<feature type="transmembrane region" description="Helical" evidence="10">
    <location>
        <begin position="395"/>
        <end position="415"/>
    </location>
</feature>
<evidence type="ECO:0000256" key="3">
    <source>
        <dbReference type="ARBA" id="ARBA00022106"/>
    </source>
</evidence>
<dbReference type="PANTHER" id="PTHR43823:SF3">
    <property type="entry name" value="MULTIDRUG EXPORT PROTEIN MEPA"/>
    <property type="match status" value="1"/>
</dbReference>
<dbReference type="Pfam" id="PF01554">
    <property type="entry name" value="MatE"/>
    <property type="match status" value="2"/>
</dbReference>
<feature type="transmembrane region" description="Helical" evidence="10">
    <location>
        <begin position="251"/>
        <end position="271"/>
    </location>
</feature>
<evidence type="ECO:0000256" key="6">
    <source>
        <dbReference type="ARBA" id="ARBA00022692"/>
    </source>
</evidence>
<evidence type="ECO:0000256" key="7">
    <source>
        <dbReference type="ARBA" id="ARBA00022989"/>
    </source>
</evidence>
<dbReference type="GO" id="GO:0046677">
    <property type="term" value="P:response to antibiotic"/>
    <property type="evidence" value="ECO:0007669"/>
    <property type="project" value="UniProtKB-KW"/>
</dbReference>
<dbReference type="Proteomes" id="UP000186879">
    <property type="component" value="Chromosome"/>
</dbReference>
<gene>
    <name evidence="11" type="ORF">BHR79_09770</name>
    <name evidence="12" type="ORF">EFE40_05490</name>
    <name evidence="13" type="ORF">SAMN04515625_0873</name>
</gene>
<sequence>MPHERNIMLAQENIGSLIVKLAAPAIVGLVVQALYNLVDTIFIGRGLGEDSVLGIAGLSVAFPVQMLMLAIALGVGVGGASIISRSLGSKKQQVAEKTVGNMATMVTVASLLFTVVGLVFMEELLTLFGASAEVMPYAADYTYYILLGTVFFTFSAAMNNSIRAEGNTSFAMLIMVISSVANILLDPLFIFEFGMGVKGAAIATVISQIIGTIMVFYYYASGKATVPFSLTSLRPDMSIVNESTYIGMSEFLFNVVESGLFLIFNQSLLYYGGDVAIAVFGIIIKVFMLTLMPVIGIKQGIQPIFGFNYGANQMQRVKRTISLSTYLATGLSLIFAIVVFIIPEQIIGVFSNDPVLIGMGVPAIKICYIMMPFIGAQIVATALLQSLGKSKESLFVTLSRQLIFLPPLLIILPMFFGLTGIWLSLPVSDFLAFMVAVIFLHRESKKLDV</sequence>
<dbReference type="Proteomes" id="UP000267921">
    <property type="component" value="Unassembled WGS sequence"/>
</dbReference>
<comment type="subcellular location">
    <subcellularLocation>
        <location evidence="1">Cell membrane</location>
        <topology evidence="1">Multi-pass membrane protein</topology>
    </subcellularLocation>
</comment>
<dbReference type="OrthoDB" id="214119at2157"/>
<evidence type="ECO:0000313" key="12">
    <source>
        <dbReference type="EMBL" id="RNI08925.1"/>
    </source>
</evidence>
<reference evidence="12 16" key="3">
    <citation type="submission" date="2018-10" db="EMBL/GenBank/DDBJ databases">
        <title>Cultivation of a novel Methanohalophilus strain from Kebrit Deep of the Red Sea and a genomic comparison of members of the genus Methanohalophilus.</title>
        <authorList>
            <person name="Guan Y."/>
            <person name="Ngugi D.K."/>
            <person name="Stingl U."/>
        </authorList>
    </citation>
    <scope>NUCLEOTIDE SEQUENCE [LARGE SCALE GENOMIC DNA]</scope>
    <source>
        <strain evidence="12 16">DSM 3094</strain>
    </source>
</reference>
<feature type="transmembrane region" description="Helical" evidence="10">
    <location>
        <begin position="141"/>
        <end position="158"/>
    </location>
</feature>
<feature type="transmembrane region" description="Helical" evidence="10">
    <location>
        <begin position="197"/>
        <end position="220"/>
    </location>
</feature>
<keyword evidence="9" id="KW-0046">Antibiotic resistance</keyword>
<evidence type="ECO:0000313" key="15">
    <source>
        <dbReference type="Proteomes" id="UP000198669"/>
    </source>
</evidence>
<protein>
    <recommendedName>
        <fullName evidence="3">Multidrug export protein MepA</fullName>
    </recommendedName>
</protein>
<organism evidence="11 14">
    <name type="scientific">Methanohalophilus halophilus</name>
    <dbReference type="NCBI Taxonomy" id="2177"/>
    <lineage>
        <taxon>Archaea</taxon>
        <taxon>Methanobacteriati</taxon>
        <taxon>Methanobacteriota</taxon>
        <taxon>Stenosarchaea group</taxon>
        <taxon>Methanomicrobia</taxon>
        <taxon>Methanosarcinales</taxon>
        <taxon>Methanosarcinaceae</taxon>
        <taxon>Methanohalophilus</taxon>
    </lineage>
</organism>
<dbReference type="EMBL" id="RJJG01000004">
    <property type="protein sequence ID" value="RNI08925.1"/>
    <property type="molecule type" value="Genomic_DNA"/>
</dbReference>
<evidence type="ECO:0000313" key="16">
    <source>
        <dbReference type="Proteomes" id="UP000267921"/>
    </source>
</evidence>
<dbReference type="STRING" id="2177.BHR79_09770"/>
<evidence type="ECO:0000256" key="9">
    <source>
        <dbReference type="ARBA" id="ARBA00023251"/>
    </source>
</evidence>
<evidence type="ECO:0000313" key="14">
    <source>
        <dbReference type="Proteomes" id="UP000186879"/>
    </source>
</evidence>
<dbReference type="NCBIfam" id="TIGR00797">
    <property type="entry name" value="matE"/>
    <property type="match status" value="1"/>
</dbReference>
<evidence type="ECO:0000313" key="13">
    <source>
        <dbReference type="EMBL" id="SDW38149.1"/>
    </source>
</evidence>
<evidence type="ECO:0000256" key="10">
    <source>
        <dbReference type="SAM" id="Phobius"/>
    </source>
</evidence>
<dbReference type="PIRSF" id="PIRSF006603">
    <property type="entry name" value="DinF"/>
    <property type="match status" value="1"/>
</dbReference>
<comment type="similarity">
    <text evidence="2">Belongs to the multi antimicrobial extrusion (MATE) (TC 2.A.66.1) family. MepA subfamily.</text>
</comment>
<dbReference type="GO" id="GO:0042910">
    <property type="term" value="F:xenobiotic transmembrane transporter activity"/>
    <property type="evidence" value="ECO:0007669"/>
    <property type="project" value="InterPro"/>
</dbReference>
<evidence type="ECO:0000256" key="2">
    <source>
        <dbReference type="ARBA" id="ARBA00008417"/>
    </source>
</evidence>
<keyword evidence="8 10" id="KW-0472">Membrane</keyword>
<feature type="transmembrane region" description="Helical" evidence="10">
    <location>
        <begin position="277"/>
        <end position="297"/>
    </location>
</feature>
<name>A0A1L3Q4C9_9EURY</name>
<dbReference type="GeneID" id="30584060"/>
<dbReference type="PANTHER" id="PTHR43823">
    <property type="entry name" value="SPORULATION PROTEIN YKVU"/>
    <property type="match status" value="1"/>
</dbReference>
<feature type="transmembrane region" description="Helical" evidence="10">
    <location>
        <begin position="99"/>
        <end position="121"/>
    </location>
</feature>
<keyword evidence="6 10" id="KW-0812">Transmembrane</keyword>
<dbReference type="EMBL" id="CP017921">
    <property type="protein sequence ID" value="APH39736.1"/>
    <property type="molecule type" value="Genomic_DNA"/>
</dbReference>